<keyword evidence="4 8" id="KW-0507">mRNA processing</keyword>
<gene>
    <name evidence="11" type="ORF">A1Q1_07765</name>
</gene>
<protein>
    <recommendedName>
        <fullName evidence="8">mRNA-capping enzyme subunit beta</fullName>
        <ecNumber evidence="8">3.6.1.74</ecNumber>
    </recommendedName>
    <alternativeName>
        <fullName evidence="8">mRNA 5'-phosphatase</fullName>
    </alternativeName>
    <alternativeName>
        <fullName evidence="8">mRNA 5'-triphosphate monophosphatase</fullName>
    </alternativeName>
</protein>
<dbReference type="GO" id="GO:0004651">
    <property type="term" value="F:polynucleotide 5'-phosphatase activity"/>
    <property type="evidence" value="ECO:0007669"/>
    <property type="project" value="UniProtKB-UniRule"/>
</dbReference>
<comment type="catalytic activity">
    <reaction evidence="7">
        <text>a 5'-end triphospho-ribonucleoside in mRNA + H2O = a 5'-end diphospho-ribonucleoside in mRNA + phosphate + H(+)</text>
        <dbReference type="Rhea" id="RHEA:67004"/>
        <dbReference type="Rhea" id="RHEA-COMP:17164"/>
        <dbReference type="Rhea" id="RHEA-COMP:17165"/>
        <dbReference type="ChEBI" id="CHEBI:15377"/>
        <dbReference type="ChEBI" id="CHEBI:15378"/>
        <dbReference type="ChEBI" id="CHEBI:43474"/>
        <dbReference type="ChEBI" id="CHEBI:167616"/>
        <dbReference type="ChEBI" id="CHEBI:167618"/>
        <dbReference type="EC" id="3.6.1.74"/>
    </reaction>
    <physiologicalReaction direction="left-to-right" evidence="7">
        <dbReference type="Rhea" id="RHEA:67005"/>
    </physiologicalReaction>
</comment>
<comment type="subunit">
    <text evidence="8">Heterodimer. The mRNA-capping enzyme is composed of two separate chains alpha and beta, respectively a mRNA guanylyltransferase and an mRNA 5'-triphosphate monophosphatase.</text>
</comment>
<keyword evidence="6 8" id="KW-0539">Nucleus</keyword>
<evidence type="ECO:0000256" key="4">
    <source>
        <dbReference type="ARBA" id="ARBA00022664"/>
    </source>
</evidence>
<dbReference type="GO" id="GO:0031533">
    <property type="term" value="C:mRNA capping enzyme complex"/>
    <property type="evidence" value="ECO:0007669"/>
    <property type="project" value="UniProtKB-UniRule"/>
</dbReference>
<evidence type="ECO:0000256" key="3">
    <source>
        <dbReference type="ARBA" id="ARBA00006345"/>
    </source>
</evidence>
<keyword evidence="8" id="KW-0506">mRNA capping</keyword>
<accession>J4UHL8</accession>
<dbReference type="Pfam" id="PF02940">
    <property type="entry name" value="mRNA_triPase"/>
    <property type="match status" value="1"/>
</dbReference>
<reference evidence="11 12" key="1">
    <citation type="journal article" date="2012" name="Eukaryot. Cell">
        <title>Draft genome sequence of CBS 2479, the standard type strain of Trichosporon asahii.</title>
        <authorList>
            <person name="Yang R.Y."/>
            <person name="Li H.T."/>
            <person name="Zhu H."/>
            <person name="Zhou G.P."/>
            <person name="Wang M."/>
            <person name="Wang L."/>
        </authorList>
    </citation>
    <scope>NUCLEOTIDE SEQUENCE [LARGE SCALE GENOMIC DNA]</scope>
    <source>
        <strain evidence="12">ATCC 90039 / CBS 2479 / JCM 2466 / KCTC 7840 / NCYC 2677 / UAMH 7654</strain>
    </source>
</reference>
<dbReference type="AlphaFoldDB" id="J4UHL8"/>
<evidence type="ECO:0000256" key="8">
    <source>
        <dbReference type="RuleBase" id="RU367053"/>
    </source>
</evidence>
<comment type="similarity">
    <text evidence="3 8">Belongs to the fungal TPase family.</text>
</comment>
<dbReference type="PANTHER" id="PTHR28118">
    <property type="entry name" value="POLYNUCLEOTIDE 5'-TRIPHOSPHATASE-RELATED"/>
    <property type="match status" value="1"/>
</dbReference>
<dbReference type="InterPro" id="IPR037009">
    <property type="entry name" value="mRNA_triPase_Cet1_sf"/>
</dbReference>
<evidence type="ECO:0000256" key="6">
    <source>
        <dbReference type="ARBA" id="ARBA00023242"/>
    </source>
</evidence>
<evidence type="ECO:0000313" key="11">
    <source>
        <dbReference type="EMBL" id="EJT51075.1"/>
    </source>
</evidence>
<feature type="domain" description="mRNA triphosphatase Cet1-like" evidence="10">
    <location>
        <begin position="95"/>
        <end position="304"/>
    </location>
</feature>
<evidence type="ECO:0000256" key="9">
    <source>
        <dbReference type="SAM" id="MobiDB-lite"/>
    </source>
</evidence>
<feature type="compositionally biased region" description="Basic and acidic residues" evidence="9">
    <location>
        <begin position="40"/>
        <end position="50"/>
    </location>
</feature>
<dbReference type="OrthoDB" id="272147at2759"/>
<feature type="region of interest" description="Disordered" evidence="9">
    <location>
        <begin position="1"/>
        <end position="89"/>
    </location>
</feature>
<keyword evidence="5 8" id="KW-0378">Hydrolase</keyword>
<dbReference type="InterPro" id="IPR004206">
    <property type="entry name" value="mRNA_triPase_Cet1"/>
</dbReference>
<dbReference type="HOGENOM" id="CLU_018004_1_0_1"/>
<evidence type="ECO:0000256" key="2">
    <source>
        <dbReference type="ARBA" id="ARBA00004123"/>
    </source>
</evidence>
<dbReference type="Proteomes" id="UP000002748">
    <property type="component" value="Unassembled WGS sequence"/>
</dbReference>
<dbReference type="GeneID" id="25991277"/>
<sequence length="343" mass="37518">MSYVPVHERVNPPEYPTYADSMSDSERSVPEGPSKKRRREEHTPEVDGRHAAPTPPPASGSGSGSRTDHGAPEPAPPPPATSGISPSIFGIAPRNEVTRVVGDFIMRFGKGKPNLEIEVKLGTVCNPGPEKRRVRLPALSETLLPPDYPSTFSSTMSKQQHASINNLLNSAVQDSRGAVRFSREQHVDSLYPPPPGLLESIGHHGSHNDKVRVSTDRGGNVVGTIVKTRLADLNVYSPGECFDWRVSLSTETPVQFEPNSQPVNVREKDRAVYRADTCRVDLTVVTSRQGNKQPSLSYELEIEVLDAPGLIAEGEKEERGEPNVFDEVLQSVLDTARLIIRNV</sequence>
<dbReference type="InterPro" id="IPR040343">
    <property type="entry name" value="Cet1/Ctl1"/>
</dbReference>
<comment type="subcellular location">
    <subcellularLocation>
        <location evidence="2 8">Nucleus</location>
    </subcellularLocation>
</comment>
<comment type="caution">
    <text evidence="11">The sequence shown here is derived from an EMBL/GenBank/DDBJ whole genome shotgun (WGS) entry which is preliminary data.</text>
</comment>
<name>J4UHL8_TRIAS</name>
<proteinExistence type="inferred from homology"/>
<evidence type="ECO:0000256" key="7">
    <source>
        <dbReference type="ARBA" id="ARBA00047740"/>
    </source>
</evidence>
<comment type="cofactor">
    <cofactor evidence="1 8">
        <name>Mg(2+)</name>
        <dbReference type="ChEBI" id="CHEBI:18420"/>
    </cofactor>
</comment>
<dbReference type="Gene3D" id="3.20.100.10">
    <property type="entry name" value="mRNA triphosphatase Cet1-like"/>
    <property type="match status" value="1"/>
</dbReference>
<dbReference type="GO" id="GO:0140818">
    <property type="term" value="F:mRNA 5'-triphosphate monophosphatase activity"/>
    <property type="evidence" value="ECO:0007669"/>
    <property type="project" value="UniProtKB-EC"/>
</dbReference>
<organism evidence="11 12">
    <name type="scientific">Trichosporon asahii var. asahii (strain ATCC 90039 / CBS 2479 / JCM 2466 / KCTC 7840 / NBRC 103889/ NCYC 2677 / UAMH 7654)</name>
    <name type="common">Yeast</name>
    <dbReference type="NCBI Taxonomy" id="1186058"/>
    <lineage>
        <taxon>Eukaryota</taxon>
        <taxon>Fungi</taxon>
        <taxon>Dikarya</taxon>
        <taxon>Basidiomycota</taxon>
        <taxon>Agaricomycotina</taxon>
        <taxon>Tremellomycetes</taxon>
        <taxon>Trichosporonales</taxon>
        <taxon>Trichosporonaceae</taxon>
        <taxon>Trichosporon</taxon>
    </lineage>
</organism>
<comment type="function">
    <text evidence="8">First step of mRNA capping. Converts the 5'-triphosphate end of a nascent mRNA chain into a diphosphate end.</text>
</comment>
<dbReference type="KEGG" id="tasa:A1Q1_07765"/>
<dbReference type="EC" id="3.6.1.74" evidence="8"/>
<dbReference type="VEuPathDB" id="FungiDB:A1Q1_07765"/>
<dbReference type="GO" id="GO:0006370">
    <property type="term" value="P:7-methylguanosine mRNA capping"/>
    <property type="evidence" value="ECO:0007669"/>
    <property type="project" value="UniProtKB-UniRule"/>
</dbReference>
<evidence type="ECO:0000259" key="10">
    <source>
        <dbReference type="Pfam" id="PF02940"/>
    </source>
</evidence>
<feature type="compositionally biased region" description="Basic and acidic residues" evidence="9">
    <location>
        <begin position="1"/>
        <end position="11"/>
    </location>
</feature>
<dbReference type="PANTHER" id="PTHR28118:SF1">
    <property type="entry name" value="POLYNUCLEOTIDE 5'-TRIPHOSPHATASE CTL1-RELATED"/>
    <property type="match status" value="1"/>
</dbReference>
<dbReference type="CDD" id="cd07470">
    <property type="entry name" value="CYTH-like_mRNA_RTPase"/>
    <property type="match status" value="1"/>
</dbReference>
<dbReference type="EMBL" id="ALBS01000075">
    <property type="protein sequence ID" value="EJT51075.1"/>
    <property type="molecule type" value="Genomic_DNA"/>
</dbReference>
<evidence type="ECO:0000256" key="5">
    <source>
        <dbReference type="ARBA" id="ARBA00022801"/>
    </source>
</evidence>
<dbReference type="RefSeq" id="XP_014182252.1">
    <property type="nucleotide sequence ID" value="XM_014326777.1"/>
</dbReference>
<dbReference type="SUPFAM" id="SSF55154">
    <property type="entry name" value="CYTH-like phosphatases"/>
    <property type="match status" value="1"/>
</dbReference>
<evidence type="ECO:0000256" key="1">
    <source>
        <dbReference type="ARBA" id="ARBA00001946"/>
    </source>
</evidence>
<dbReference type="InterPro" id="IPR033469">
    <property type="entry name" value="CYTH-like_dom_sf"/>
</dbReference>
<evidence type="ECO:0000313" key="12">
    <source>
        <dbReference type="Proteomes" id="UP000002748"/>
    </source>
</evidence>